<keyword evidence="12" id="KW-1185">Reference proteome</keyword>
<dbReference type="PRINTS" id="PR00866">
    <property type="entry name" value="RNADNAPOLMS"/>
</dbReference>
<dbReference type="InterPro" id="IPR000123">
    <property type="entry name" value="Reverse_transcriptase_msDNA"/>
</dbReference>
<keyword evidence="4" id="KW-0479">Metal-binding</keyword>
<comment type="caution">
    <text evidence="11">The sequence shown here is derived from an EMBL/GenBank/DDBJ whole genome shotgun (WGS) entry which is preliminary data.</text>
</comment>
<keyword evidence="3 11" id="KW-0548">Nucleotidyltransferase</keyword>
<dbReference type="PANTHER" id="PTHR34047">
    <property type="entry name" value="NUCLEAR INTRON MATURASE 1, MITOCHONDRIAL-RELATED"/>
    <property type="match status" value="1"/>
</dbReference>
<dbReference type="EMBL" id="JAWIIJ010000003">
    <property type="protein sequence ID" value="MDV2078020.1"/>
    <property type="molecule type" value="Genomic_DNA"/>
</dbReference>
<feature type="domain" description="Reverse transcriptase" evidence="10">
    <location>
        <begin position="17"/>
        <end position="243"/>
    </location>
</feature>
<dbReference type="PANTHER" id="PTHR34047:SF8">
    <property type="entry name" value="PROTEIN YKFC"/>
    <property type="match status" value="1"/>
</dbReference>
<name>A0ABU3VV29_9GAMM</name>
<comment type="similarity">
    <text evidence="8">Belongs to the bacterial reverse transcriptase family.</text>
</comment>
<keyword evidence="7" id="KW-0051">Antiviral defense</keyword>
<dbReference type="InterPro" id="IPR051083">
    <property type="entry name" value="GrpII_Intron_Splice-Mob/Def"/>
</dbReference>
<evidence type="ECO:0000256" key="7">
    <source>
        <dbReference type="ARBA" id="ARBA00023118"/>
    </source>
</evidence>
<sequence>MTVDELPDYLRHHWPAIRQQLFRQTYRPKPVRRVTIPKANGGSRPLGIPTVLDRFIQQAIAQVIQQDWEPRFHPHSYGFRPGRSAHQVVRYGQRCARDGRSWVVDLDLEAFFDRVNHDRLMARLKRHTPDKPLLRLINRYLKAGVQIGHHKEPTPEGVPQGGPLSPVLANVVLDELDWELERRHLCFARYADDCQIYVGSRRAGERVMVNLTRFIEDSLRLTVNTRKSAVDRPWKRSFLGFTLSRKGQRLKVAGKAIEKLKAHVRVLSRRTRGHSLAQVIADLKETLLGWKAYFDEAEVLSPLRDLDKWIRRRLRSYVWKQWGRRGYRELRKRGVSVELAWNTAKSAHGPWRLSHSPALRHALPARLFRSYGLPELAVR</sequence>
<accession>A0ABU3VV29</accession>
<evidence type="ECO:0000256" key="4">
    <source>
        <dbReference type="ARBA" id="ARBA00022723"/>
    </source>
</evidence>
<keyword evidence="2 11" id="KW-0808">Transferase</keyword>
<reference evidence="11 12" key="1">
    <citation type="submission" date="2023-10" db="EMBL/GenBank/DDBJ databases">
        <title>Characteristics and mechanism of a salt-tolerant marine origin heterotrophic nitrifying- aerobic denitrifying bacteria Marinobacter xestospongiae HN1.</title>
        <authorList>
            <person name="Qi R."/>
        </authorList>
    </citation>
    <scope>NUCLEOTIDE SEQUENCE [LARGE SCALE GENOMIC DNA]</scope>
    <source>
        <strain evidence="11 12">HN1</strain>
    </source>
</reference>
<evidence type="ECO:0000313" key="12">
    <source>
        <dbReference type="Proteomes" id="UP001269819"/>
    </source>
</evidence>
<proteinExistence type="inferred from homology"/>
<evidence type="ECO:0000259" key="10">
    <source>
        <dbReference type="PROSITE" id="PS50878"/>
    </source>
</evidence>
<organism evidence="11 12">
    <name type="scientific">Marinobacter xestospongiae</name>
    <dbReference type="NCBI Taxonomy" id="994319"/>
    <lineage>
        <taxon>Bacteria</taxon>
        <taxon>Pseudomonadati</taxon>
        <taxon>Pseudomonadota</taxon>
        <taxon>Gammaproteobacteria</taxon>
        <taxon>Pseudomonadales</taxon>
        <taxon>Marinobacteraceae</taxon>
        <taxon>Marinobacter</taxon>
    </lineage>
</organism>
<dbReference type="EC" id="2.7.7.49" evidence="1"/>
<dbReference type="Pfam" id="PF00078">
    <property type="entry name" value="RVT_1"/>
    <property type="match status" value="1"/>
</dbReference>
<dbReference type="RefSeq" id="WP_316972876.1">
    <property type="nucleotide sequence ID" value="NZ_JAWIIJ010000003.1"/>
</dbReference>
<dbReference type="SUPFAM" id="SSF56672">
    <property type="entry name" value="DNA/RNA polymerases"/>
    <property type="match status" value="1"/>
</dbReference>
<evidence type="ECO:0000256" key="3">
    <source>
        <dbReference type="ARBA" id="ARBA00022695"/>
    </source>
</evidence>
<dbReference type="InterPro" id="IPR043502">
    <property type="entry name" value="DNA/RNA_pol_sf"/>
</dbReference>
<dbReference type="PROSITE" id="PS50878">
    <property type="entry name" value="RT_POL"/>
    <property type="match status" value="1"/>
</dbReference>
<evidence type="ECO:0000256" key="6">
    <source>
        <dbReference type="ARBA" id="ARBA00022918"/>
    </source>
</evidence>
<evidence type="ECO:0000256" key="8">
    <source>
        <dbReference type="ARBA" id="ARBA00034120"/>
    </source>
</evidence>
<evidence type="ECO:0000256" key="1">
    <source>
        <dbReference type="ARBA" id="ARBA00012493"/>
    </source>
</evidence>
<dbReference type="CDD" id="cd01651">
    <property type="entry name" value="RT_G2_intron"/>
    <property type="match status" value="1"/>
</dbReference>
<dbReference type="InterPro" id="IPR000477">
    <property type="entry name" value="RT_dom"/>
</dbReference>
<gene>
    <name evidence="11" type="primary">ltrA</name>
    <name evidence="11" type="ORF">RYS15_04965</name>
</gene>
<dbReference type="NCBIfam" id="TIGR04416">
    <property type="entry name" value="group_II_RT_mat"/>
    <property type="match status" value="1"/>
</dbReference>
<dbReference type="Pfam" id="PF08388">
    <property type="entry name" value="GIIM"/>
    <property type="match status" value="1"/>
</dbReference>
<keyword evidence="6 11" id="KW-0695">RNA-directed DNA polymerase</keyword>
<evidence type="ECO:0000256" key="2">
    <source>
        <dbReference type="ARBA" id="ARBA00022679"/>
    </source>
</evidence>
<evidence type="ECO:0000313" key="11">
    <source>
        <dbReference type="EMBL" id="MDV2078020.1"/>
    </source>
</evidence>
<dbReference type="InterPro" id="IPR013597">
    <property type="entry name" value="Mat_intron_G2"/>
</dbReference>
<dbReference type="Proteomes" id="UP001269819">
    <property type="component" value="Unassembled WGS sequence"/>
</dbReference>
<protein>
    <recommendedName>
        <fullName evidence="1">RNA-directed DNA polymerase</fullName>
        <ecNumber evidence="1">2.7.7.49</ecNumber>
    </recommendedName>
</protein>
<keyword evidence="5" id="KW-0460">Magnesium</keyword>
<dbReference type="InterPro" id="IPR030931">
    <property type="entry name" value="Group_II_RT_mat"/>
</dbReference>
<evidence type="ECO:0000256" key="9">
    <source>
        <dbReference type="ARBA" id="ARBA00048173"/>
    </source>
</evidence>
<evidence type="ECO:0000256" key="5">
    <source>
        <dbReference type="ARBA" id="ARBA00022842"/>
    </source>
</evidence>
<comment type="catalytic activity">
    <reaction evidence="9">
        <text>DNA(n) + a 2'-deoxyribonucleoside 5'-triphosphate = DNA(n+1) + diphosphate</text>
        <dbReference type="Rhea" id="RHEA:22508"/>
        <dbReference type="Rhea" id="RHEA-COMP:17339"/>
        <dbReference type="Rhea" id="RHEA-COMP:17340"/>
        <dbReference type="ChEBI" id="CHEBI:33019"/>
        <dbReference type="ChEBI" id="CHEBI:61560"/>
        <dbReference type="ChEBI" id="CHEBI:173112"/>
        <dbReference type="EC" id="2.7.7.49"/>
    </reaction>
</comment>
<dbReference type="GO" id="GO:0003964">
    <property type="term" value="F:RNA-directed DNA polymerase activity"/>
    <property type="evidence" value="ECO:0007669"/>
    <property type="project" value="UniProtKB-KW"/>
</dbReference>